<protein>
    <recommendedName>
        <fullName evidence="3">Tetrapyrrole biosynthesis uroporphyrinogen III synthase domain-containing protein</fullName>
    </recommendedName>
</protein>
<dbReference type="InterPro" id="IPR036108">
    <property type="entry name" value="4pyrrol_syn_uPrphyn_synt_sf"/>
</dbReference>
<organism evidence="4 5">
    <name type="scientific">Limnobacter profundi</name>
    <dbReference type="NCBI Taxonomy" id="2732163"/>
    <lineage>
        <taxon>Bacteria</taxon>
        <taxon>Pseudomonadati</taxon>
        <taxon>Pseudomonadota</taxon>
        <taxon>Betaproteobacteria</taxon>
        <taxon>Burkholderiales</taxon>
        <taxon>Burkholderiaceae</taxon>
        <taxon>Limnobacter</taxon>
    </lineage>
</organism>
<dbReference type="RefSeq" id="WP_171099159.1">
    <property type="nucleotide sequence ID" value="NZ_CP053084.1"/>
</dbReference>
<evidence type="ECO:0000256" key="2">
    <source>
        <dbReference type="SAM" id="Phobius"/>
    </source>
</evidence>
<feature type="domain" description="Tetrapyrrole biosynthesis uroporphyrinogen III synthase" evidence="3">
    <location>
        <begin position="32"/>
        <end position="250"/>
    </location>
</feature>
<proteinExistence type="predicted"/>
<evidence type="ECO:0000256" key="1">
    <source>
        <dbReference type="SAM" id="MobiDB-lite"/>
    </source>
</evidence>
<feature type="compositionally biased region" description="Low complexity" evidence="1">
    <location>
        <begin position="291"/>
        <end position="301"/>
    </location>
</feature>
<feature type="compositionally biased region" description="Polar residues" evidence="1">
    <location>
        <begin position="271"/>
        <end position="290"/>
    </location>
</feature>
<dbReference type="SUPFAM" id="SSF69618">
    <property type="entry name" value="HemD-like"/>
    <property type="match status" value="1"/>
</dbReference>
<dbReference type="Gene3D" id="3.40.50.10090">
    <property type="match status" value="2"/>
</dbReference>
<gene>
    <name evidence="4" type="ORF">HKT17_08020</name>
</gene>
<accession>A0ABX6N7K6</accession>
<feature type="region of interest" description="Disordered" evidence="1">
    <location>
        <begin position="268"/>
        <end position="301"/>
    </location>
</feature>
<dbReference type="Pfam" id="PF04375">
    <property type="entry name" value="HemX"/>
    <property type="match status" value="1"/>
</dbReference>
<dbReference type="Proteomes" id="UP000501130">
    <property type="component" value="Chromosome"/>
</dbReference>
<dbReference type="PANTHER" id="PTHR38043:SF1">
    <property type="entry name" value="PROTEIN HEMX"/>
    <property type="match status" value="1"/>
</dbReference>
<dbReference type="Pfam" id="PF02602">
    <property type="entry name" value="HEM4"/>
    <property type="match status" value="1"/>
</dbReference>
<keyword evidence="2" id="KW-0472">Membrane</keyword>
<dbReference type="CDD" id="cd06578">
    <property type="entry name" value="HemD"/>
    <property type="match status" value="1"/>
</dbReference>
<keyword evidence="5" id="KW-1185">Reference proteome</keyword>
<sequence>MTHTLVVCKPKLPDQYLTQRVDLKRQLDQMHAGHVMYFPVFELVPDLAAMLTIRPWLDAATEKSNHLIVFVSPSVLEIAVTNLGQWPAHVYCGVMGRQSAKLAMDLGIPKDKIIAPTGENDHETEDSDGLARLLATHFEAGSCRVMVCKGPRGRVEFPKKLEEMQHDVTVLECYDRKVIEQSNAQCEALFARAAEAVLWITSSETIEALDSQLARKSESQLKVLKETATVLTTHPRITAKCRELGYAHVVQIATGIQSVNSWLKSNKKSMENNNQTNSATPAVNPQPVVTSQSRPASASASQPNGQWLGKAAFFISVLSFVLILLIAFAGKNQIEKTRMAFGERIQKESTTLDLVKEEISKSSDLAKDLKTRFDLLELAQKEEASQRASLEEVYNSLLASRTEVSLSEVEQLISIAKRQLYLLGNVKGASIALSQAIDLLEGTEKPSLLNLRTALEKDLTEIKALPSDDLLRLAISLDSVVNSVESLPMLSSAQATTDQTLAQLTEEEASEVVADTQAPAANEQAQGFEKAWASIKKVAQTVWYDIKSLIEVTKVDSPEVLMLSSRQETDLRNTLRLSLLNARISLLSRQATLLKSDLERSGNLLNTYFDSKSIQVQRAQTVLAEIGEVQLDLVLPELQATSAALRLAVAGQQGERQ</sequence>
<dbReference type="EMBL" id="CP053084">
    <property type="protein sequence ID" value="QJR29664.1"/>
    <property type="molecule type" value="Genomic_DNA"/>
</dbReference>
<evidence type="ECO:0000259" key="3">
    <source>
        <dbReference type="Pfam" id="PF02602"/>
    </source>
</evidence>
<feature type="transmembrane region" description="Helical" evidence="2">
    <location>
        <begin position="307"/>
        <end position="329"/>
    </location>
</feature>
<keyword evidence="2" id="KW-0812">Transmembrane</keyword>
<dbReference type="InterPro" id="IPR007470">
    <property type="entry name" value="HemX"/>
</dbReference>
<dbReference type="PANTHER" id="PTHR38043">
    <property type="entry name" value="PROTEIN HEMX"/>
    <property type="match status" value="1"/>
</dbReference>
<keyword evidence="2" id="KW-1133">Transmembrane helix</keyword>
<evidence type="ECO:0000313" key="4">
    <source>
        <dbReference type="EMBL" id="QJR29664.1"/>
    </source>
</evidence>
<reference evidence="4 5" key="1">
    <citation type="submission" date="2020-05" db="EMBL/GenBank/DDBJ databases">
        <title>Compete genome of Limnobacter sp. SAORIC-580.</title>
        <authorList>
            <person name="Song J."/>
            <person name="Cho J.-C."/>
        </authorList>
    </citation>
    <scope>NUCLEOTIDE SEQUENCE [LARGE SCALE GENOMIC DNA]</scope>
    <source>
        <strain evidence="4 5">SAORIC-580</strain>
    </source>
</reference>
<dbReference type="InterPro" id="IPR003754">
    <property type="entry name" value="4pyrrol_synth_uPrphyn_synth"/>
</dbReference>
<evidence type="ECO:0000313" key="5">
    <source>
        <dbReference type="Proteomes" id="UP000501130"/>
    </source>
</evidence>
<name>A0ABX6N7K6_9BURK</name>